<feature type="transmembrane region" description="Helical" evidence="10">
    <location>
        <begin position="311"/>
        <end position="331"/>
    </location>
</feature>
<name>A0A0J1FKH8_9FIRM</name>
<evidence type="ECO:0000256" key="3">
    <source>
        <dbReference type="ARBA" id="ARBA00012438"/>
    </source>
</evidence>
<dbReference type="Gene3D" id="1.10.287.130">
    <property type="match status" value="1"/>
</dbReference>
<dbReference type="GO" id="GO:0005524">
    <property type="term" value="F:ATP binding"/>
    <property type="evidence" value="ECO:0007669"/>
    <property type="project" value="UniProtKB-KW"/>
</dbReference>
<dbReference type="CDD" id="cd00082">
    <property type="entry name" value="HisKA"/>
    <property type="match status" value="1"/>
</dbReference>
<dbReference type="EC" id="2.7.13.3" evidence="3"/>
<dbReference type="Pfam" id="PF00672">
    <property type="entry name" value="HAMP"/>
    <property type="match status" value="1"/>
</dbReference>
<keyword evidence="9" id="KW-0902">Two-component regulatory system</keyword>
<keyword evidence="5 13" id="KW-0808">Transferase</keyword>
<reference evidence="13 14" key="1">
    <citation type="submission" date="2015-06" db="EMBL/GenBank/DDBJ databases">
        <title>Draft genome of the moderately acidophilic sulfate reducer Candidatus Desulfosporosinus acididurans strain M1.</title>
        <authorList>
            <person name="Poehlein A."/>
            <person name="Petzsch P."/>
            <person name="Johnson B.D."/>
            <person name="Schloemann M."/>
            <person name="Daniel R."/>
            <person name="Muehling M."/>
        </authorList>
    </citation>
    <scope>NUCLEOTIDE SEQUENCE [LARGE SCALE GENOMIC DNA]</scope>
    <source>
        <strain evidence="13 14">M1</strain>
    </source>
</reference>
<dbReference type="PROSITE" id="PS50885">
    <property type="entry name" value="HAMP"/>
    <property type="match status" value="1"/>
</dbReference>
<evidence type="ECO:0000256" key="6">
    <source>
        <dbReference type="ARBA" id="ARBA00022741"/>
    </source>
</evidence>
<evidence type="ECO:0000256" key="7">
    <source>
        <dbReference type="ARBA" id="ARBA00022777"/>
    </source>
</evidence>
<keyword evidence="8" id="KW-0067">ATP-binding</keyword>
<dbReference type="InterPro" id="IPR036097">
    <property type="entry name" value="HisK_dim/P_sf"/>
</dbReference>
<dbReference type="SUPFAM" id="SSF158472">
    <property type="entry name" value="HAMP domain-like"/>
    <property type="match status" value="1"/>
</dbReference>
<dbReference type="Gene3D" id="3.30.450.20">
    <property type="entry name" value="PAS domain"/>
    <property type="match status" value="2"/>
</dbReference>
<keyword evidence="10" id="KW-1133">Transmembrane helix</keyword>
<evidence type="ECO:0000313" key="14">
    <source>
        <dbReference type="Proteomes" id="UP000036356"/>
    </source>
</evidence>
<dbReference type="PRINTS" id="PR00344">
    <property type="entry name" value="BCTRLSENSOR"/>
</dbReference>
<dbReference type="GO" id="GO:0000155">
    <property type="term" value="F:phosphorelay sensor kinase activity"/>
    <property type="evidence" value="ECO:0007669"/>
    <property type="project" value="InterPro"/>
</dbReference>
<keyword evidence="7 13" id="KW-0418">Kinase</keyword>
<dbReference type="PANTHER" id="PTHR43065">
    <property type="entry name" value="SENSOR HISTIDINE KINASE"/>
    <property type="match status" value="1"/>
</dbReference>
<evidence type="ECO:0000256" key="2">
    <source>
        <dbReference type="ARBA" id="ARBA00004370"/>
    </source>
</evidence>
<dbReference type="InterPro" id="IPR004358">
    <property type="entry name" value="Sig_transdc_His_kin-like_C"/>
</dbReference>
<dbReference type="STRING" id="476652.DEAC_c41050"/>
<evidence type="ECO:0000256" key="8">
    <source>
        <dbReference type="ARBA" id="ARBA00022840"/>
    </source>
</evidence>
<dbReference type="RefSeq" id="WP_047811874.1">
    <property type="nucleotide sequence ID" value="NZ_LDZY01000019.1"/>
</dbReference>
<dbReference type="Pfam" id="PF00512">
    <property type="entry name" value="HisKA"/>
    <property type="match status" value="1"/>
</dbReference>
<evidence type="ECO:0000256" key="9">
    <source>
        <dbReference type="ARBA" id="ARBA00023012"/>
    </source>
</evidence>
<dbReference type="AlphaFoldDB" id="A0A0J1FKH8"/>
<dbReference type="InterPro" id="IPR005467">
    <property type="entry name" value="His_kinase_dom"/>
</dbReference>
<dbReference type="Proteomes" id="UP000036356">
    <property type="component" value="Unassembled WGS sequence"/>
</dbReference>
<keyword evidence="14" id="KW-1185">Reference proteome</keyword>
<dbReference type="SMART" id="SM00388">
    <property type="entry name" value="HisKA"/>
    <property type="match status" value="1"/>
</dbReference>
<dbReference type="Gene3D" id="3.30.565.10">
    <property type="entry name" value="Histidine kinase-like ATPase, C-terminal domain"/>
    <property type="match status" value="1"/>
</dbReference>
<dbReference type="PATRIC" id="fig|476652.3.peg.4350"/>
<dbReference type="SMART" id="SM00304">
    <property type="entry name" value="HAMP"/>
    <property type="match status" value="1"/>
</dbReference>
<dbReference type="CDD" id="cd06225">
    <property type="entry name" value="HAMP"/>
    <property type="match status" value="1"/>
</dbReference>
<dbReference type="InterPro" id="IPR003660">
    <property type="entry name" value="HAMP_dom"/>
</dbReference>
<feature type="domain" description="HAMP" evidence="12">
    <location>
        <begin position="331"/>
        <end position="383"/>
    </location>
</feature>
<comment type="subcellular location">
    <subcellularLocation>
        <location evidence="2">Membrane</location>
    </subcellularLocation>
</comment>
<evidence type="ECO:0000256" key="4">
    <source>
        <dbReference type="ARBA" id="ARBA00022553"/>
    </source>
</evidence>
<dbReference type="SMART" id="SM00387">
    <property type="entry name" value="HATPase_c"/>
    <property type="match status" value="1"/>
</dbReference>
<evidence type="ECO:0000256" key="1">
    <source>
        <dbReference type="ARBA" id="ARBA00000085"/>
    </source>
</evidence>
<proteinExistence type="predicted"/>
<dbReference type="EMBL" id="LDZY01000019">
    <property type="protein sequence ID" value="KLU63975.1"/>
    <property type="molecule type" value="Genomic_DNA"/>
</dbReference>
<comment type="caution">
    <text evidence="13">The sequence shown here is derived from an EMBL/GenBank/DDBJ whole genome shotgun (WGS) entry which is preliminary data.</text>
</comment>
<evidence type="ECO:0000259" key="11">
    <source>
        <dbReference type="PROSITE" id="PS50109"/>
    </source>
</evidence>
<keyword evidence="10" id="KW-0812">Transmembrane</keyword>
<keyword evidence="10" id="KW-0472">Membrane</keyword>
<dbReference type="Gene3D" id="1.10.8.500">
    <property type="entry name" value="HAMP domain in histidine kinase"/>
    <property type="match status" value="1"/>
</dbReference>
<evidence type="ECO:0000256" key="5">
    <source>
        <dbReference type="ARBA" id="ARBA00022679"/>
    </source>
</evidence>
<dbReference type="InterPro" id="IPR003594">
    <property type="entry name" value="HATPase_dom"/>
</dbReference>
<accession>A0A0J1FKH8</accession>
<evidence type="ECO:0000259" key="12">
    <source>
        <dbReference type="PROSITE" id="PS50885"/>
    </source>
</evidence>
<dbReference type="InterPro" id="IPR036890">
    <property type="entry name" value="HATPase_C_sf"/>
</dbReference>
<feature type="transmembrane region" description="Helical" evidence="10">
    <location>
        <begin position="26"/>
        <end position="47"/>
    </location>
</feature>
<dbReference type="InterPro" id="IPR003661">
    <property type="entry name" value="HisK_dim/P_dom"/>
</dbReference>
<dbReference type="SUPFAM" id="SSF47384">
    <property type="entry name" value="Homodimeric domain of signal transducing histidine kinase"/>
    <property type="match status" value="1"/>
</dbReference>
<keyword evidence="4" id="KW-0597">Phosphoprotein</keyword>
<protein>
    <recommendedName>
        <fullName evidence="3">histidine kinase</fullName>
        <ecNumber evidence="3">2.7.13.3</ecNumber>
    </recommendedName>
</protein>
<feature type="domain" description="Histidine kinase" evidence="11">
    <location>
        <begin position="531"/>
        <end position="753"/>
    </location>
</feature>
<evidence type="ECO:0000313" key="13">
    <source>
        <dbReference type="EMBL" id="KLU63975.1"/>
    </source>
</evidence>
<keyword evidence="6" id="KW-0547">Nucleotide-binding</keyword>
<evidence type="ECO:0000256" key="10">
    <source>
        <dbReference type="SAM" id="Phobius"/>
    </source>
</evidence>
<comment type="catalytic activity">
    <reaction evidence="1">
        <text>ATP + protein L-histidine = ADP + protein N-phospho-L-histidine.</text>
        <dbReference type="EC" id="2.7.13.3"/>
    </reaction>
</comment>
<dbReference type="PROSITE" id="PS50109">
    <property type="entry name" value="HIS_KIN"/>
    <property type="match status" value="1"/>
</dbReference>
<dbReference type="PANTHER" id="PTHR43065:SF10">
    <property type="entry name" value="PEROXIDE STRESS-ACTIVATED HISTIDINE KINASE MAK3"/>
    <property type="match status" value="1"/>
</dbReference>
<dbReference type="SUPFAM" id="SSF55874">
    <property type="entry name" value="ATPase domain of HSP90 chaperone/DNA topoisomerase II/histidine kinase"/>
    <property type="match status" value="1"/>
</dbReference>
<gene>
    <name evidence="13" type="primary">kinA_10</name>
    <name evidence="13" type="ORF">DEAC_c41050</name>
</gene>
<organism evidence="13 14">
    <name type="scientific">Desulfosporosinus acididurans</name>
    <dbReference type="NCBI Taxonomy" id="476652"/>
    <lineage>
        <taxon>Bacteria</taxon>
        <taxon>Bacillati</taxon>
        <taxon>Bacillota</taxon>
        <taxon>Clostridia</taxon>
        <taxon>Eubacteriales</taxon>
        <taxon>Desulfitobacteriaceae</taxon>
        <taxon>Desulfosporosinus</taxon>
    </lineage>
</organism>
<dbReference type="GO" id="GO:0016020">
    <property type="term" value="C:membrane"/>
    <property type="evidence" value="ECO:0007669"/>
    <property type="project" value="UniProtKB-SubCell"/>
</dbReference>
<dbReference type="Pfam" id="PF02518">
    <property type="entry name" value="HATPase_c"/>
    <property type="match status" value="1"/>
</dbReference>
<sequence>MKGLDLQTCPESIHLPWWYRIRVRTLLFGVLASILPVLLISGYYLYFAKLDLQRSVQTQNNLLVARIAQEVDLSLEHTEESLKSLAVNLTDPEHPNDDSQVDRLRHDPQLQLQFYRFLQEFPLADEVVLLNAQGEAIGGVSRFQIFQPEMNWANPNLLKNLTLDKPSYSDVHFLSSGIPTVKIVVPLDADADFSGGIGIQLRLRGLLTTLKTPNPLPKADLFVVDPSGRLIADSDVTRLLEKADVRKSYTVQNFLMYKNPQELPALNQYLSYTGQEVIGGYEVLPRNGWGVMVEQPVAVAFAPINQLIAHFLIFILFILVISISASIVYGLSITRPVERLEEAAWIVSRGRLEERVPEDRKDELGQLARTFNFMMERLQAQSENLIQEKERLDTIVHGIGAGLALLEKDFSVTWMNPVLEHWVGEGFSSLPQKDKCYMLFGNSEKPCENCPLENSSGTDWKEDVISYLNRPDEGNAARQKIFRHRLYPLNHARPNEPGYLMVIEDITEQRRMEDLIIQADKLSALGLLASGFAHEINNPLAIIQGYAEDLEEQIVEPFVGNGGTVPERMKRSLRTIRKHVGRAQRITQSLLNFSRKSEWKVEEIGVEQVIEESLALLEILLRKKQIRVMKRWESPLPGVKGDALQLVQVFVNILSNAVDALPEQGELQIEVQTRAKKGESILEITVHDNGEGIAPELLSKIFDPFFTTKEVGKGTGLGLAISYGIIARMGGTIQIESEPCQGTKVQITLPVIKMPG</sequence>